<accession>A0A2W2EY55</accession>
<sequence length="290" mass="31654">MVAAVVLVGLVVGGVRLLVRPVGPLPPPEGPWPMTGKYTVMLCSGQCPAPTREERAAIEARLRAMPQVETVEFESRQDAYDRMAREGAGLLGLPLRYLEPDDMQESYRGRLRTSERAQAFTEEVGRLPGVAMAHVNRTWFWKGKADVAVLLCQPPEERMEDHLMNDYRTVGDRPKDPCKGRGAATREERDAVAARLAAIDGIRAFYFADEKHSRKVRAHLDGDDDFQSGIAPPGKGNGGAAGFWIKIDDTLAVPAIRRAVTDLPGVSLVFRVADRASFAATPRSGGYSGV</sequence>
<feature type="domain" description="FtsX extracellular" evidence="2">
    <location>
        <begin position="40"/>
        <end position="131"/>
    </location>
</feature>
<gene>
    <name evidence="3" type="ORF">C1I98_38335</name>
</gene>
<dbReference type="Gene3D" id="3.30.70.3040">
    <property type="match status" value="2"/>
</dbReference>
<dbReference type="EMBL" id="POUA01000663">
    <property type="protein sequence ID" value="PZG18500.1"/>
    <property type="molecule type" value="Genomic_DNA"/>
</dbReference>
<feature type="region of interest" description="Disordered" evidence="1">
    <location>
        <begin position="167"/>
        <end position="186"/>
    </location>
</feature>
<organism evidence="3 4">
    <name type="scientific">Spongiactinospora gelatinilytica</name>
    <dbReference type="NCBI Taxonomy" id="2666298"/>
    <lineage>
        <taxon>Bacteria</taxon>
        <taxon>Bacillati</taxon>
        <taxon>Actinomycetota</taxon>
        <taxon>Actinomycetes</taxon>
        <taxon>Streptosporangiales</taxon>
        <taxon>Streptosporangiaceae</taxon>
        <taxon>Spongiactinospora</taxon>
    </lineage>
</organism>
<name>A0A2W2EY55_9ACTN</name>
<evidence type="ECO:0000256" key="1">
    <source>
        <dbReference type="SAM" id="MobiDB-lite"/>
    </source>
</evidence>
<comment type="caution">
    <text evidence="3">The sequence shown here is derived from an EMBL/GenBank/DDBJ whole genome shotgun (WGS) entry which is preliminary data.</text>
</comment>
<evidence type="ECO:0000313" key="4">
    <source>
        <dbReference type="Proteomes" id="UP000248544"/>
    </source>
</evidence>
<keyword evidence="4" id="KW-1185">Reference proteome</keyword>
<dbReference type="AlphaFoldDB" id="A0A2W2EY55"/>
<dbReference type="Pfam" id="PF18075">
    <property type="entry name" value="FtsX_ECD"/>
    <property type="match status" value="1"/>
</dbReference>
<dbReference type="Proteomes" id="UP000248544">
    <property type="component" value="Unassembled WGS sequence"/>
</dbReference>
<dbReference type="InterPro" id="IPR040690">
    <property type="entry name" value="FtsX_ECD"/>
</dbReference>
<evidence type="ECO:0000313" key="3">
    <source>
        <dbReference type="EMBL" id="PZG18500.1"/>
    </source>
</evidence>
<evidence type="ECO:0000259" key="2">
    <source>
        <dbReference type="Pfam" id="PF18075"/>
    </source>
</evidence>
<reference evidence="3 4" key="1">
    <citation type="submission" date="2018-01" db="EMBL/GenBank/DDBJ databases">
        <title>Draft genome sequence of Sphaerisporangium sp. 7K107.</title>
        <authorList>
            <person name="Sahin N."/>
            <person name="Saygin H."/>
            <person name="Ay H."/>
        </authorList>
    </citation>
    <scope>NUCLEOTIDE SEQUENCE [LARGE SCALE GENOMIC DNA]</scope>
    <source>
        <strain evidence="3 4">7K107</strain>
    </source>
</reference>
<protein>
    <recommendedName>
        <fullName evidence="2">FtsX extracellular domain-containing protein</fullName>
    </recommendedName>
</protein>
<proteinExistence type="predicted"/>